<protein>
    <submittedName>
        <fullName evidence="1">Uncharacterized protein</fullName>
    </submittedName>
</protein>
<evidence type="ECO:0000313" key="1">
    <source>
        <dbReference type="EMBL" id="SVB73269.1"/>
    </source>
</evidence>
<name>A0A382GEC3_9ZZZZ</name>
<proteinExistence type="predicted"/>
<sequence>MEALQKIGVSSVQQLIPLLENPLISLEIVETLLALRQNLGGWLEACGTSR</sequence>
<dbReference type="AlphaFoldDB" id="A0A382GEC3"/>
<gene>
    <name evidence="1" type="ORF">METZ01_LOCUS226123</name>
</gene>
<organism evidence="1">
    <name type="scientific">marine metagenome</name>
    <dbReference type="NCBI Taxonomy" id="408172"/>
    <lineage>
        <taxon>unclassified sequences</taxon>
        <taxon>metagenomes</taxon>
        <taxon>ecological metagenomes</taxon>
    </lineage>
</organism>
<dbReference type="EMBL" id="UINC01054945">
    <property type="protein sequence ID" value="SVB73269.1"/>
    <property type="molecule type" value="Genomic_DNA"/>
</dbReference>
<reference evidence="1" key="1">
    <citation type="submission" date="2018-05" db="EMBL/GenBank/DDBJ databases">
        <authorList>
            <person name="Lanie J.A."/>
            <person name="Ng W.-L."/>
            <person name="Kazmierczak K.M."/>
            <person name="Andrzejewski T.M."/>
            <person name="Davidsen T.M."/>
            <person name="Wayne K.J."/>
            <person name="Tettelin H."/>
            <person name="Glass J.I."/>
            <person name="Rusch D."/>
            <person name="Podicherti R."/>
            <person name="Tsui H.-C.T."/>
            <person name="Winkler M.E."/>
        </authorList>
    </citation>
    <scope>NUCLEOTIDE SEQUENCE</scope>
</reference>
<accession>A0A382GEC3</accession>